<dbReference type="GO" id="GO:0017128">
    <property type="term" value="F:phospholipid scramblase activity"/>
    <property type="evidence" value="ECO:0007669"/>
    <property type="project" value="InterPro"/>
</dbReference>
<dbReference type="InterPro" id="IPR025659">
    <property type="entry name" value="Tubby-like_C"/>
</dbReference>
<dbReference type="EMBL" id="JACJIA010000012">
    <property type="protein sequence ID" value="MBA8955725.1"/>
    <property type="molecule type" value="Genomic_DNA"/>
</dbReference>
<gene>
    <name evidence="2" type="ORF">HNR61_007401</name>
</gene>
<dbReference type="InterPro" id="IPR038595">
    <property type="entry name" value="LOR_sf"/>
</dbReference>
<proteinExistence type="inferred from homology"/>
<dbReference type="InterPro" id="IPR007612">
    <property type="entry name" value="LOR"/>
</dbReference>
<organism evidence="2 3">
    <name type="scientific">Actinomadura namibiensis</name>
    <dbReference type="NCBI Taxonomy" id="182080"/>
    <lineage>
        <taxon>Bacteria</taxon>
        <taxon>Bacillati</taxon>
        <taxon>Actinomycetota</taxon>
        <taxon>Actinomycetes</taxon>
        <taxon>Streptosporangiales</taxon>
        <taxon>Thermomonosporaceae</taxon>
        <taxon>Actinomadura</taxon>
    </lineage>
</organism>
<name>A0A7W3LWY2_ACTNM</name>
<dbReference type="AlphaFoldDB" id="A0A7W3LWY2"/>
<protein>
    <submittedName>
        <fullName evidence="2">Uncharacterized protein YxjI</fullName>
    </submittedName>
</protein>
<evidence type="ECO:0000313" key="2">
    <source>
        <dbReference type="EMBL" id="MBA8955725.1"/>
    </source>
</evidence>
<evidence type="ECO:0000256" key="1">
    <source>
        <dbReference type="ARBA" id="ARBA00005437"/>
    </source>
</evidence>
<dbReference type="RefSeq" id="WP_182847676.1">
    <property type="nucleotide sequence ID" value="NZ_BAAALP010000138.1"/>
</dbReference>
<dbReference type="Gene3D" id="2.40.160.200">
    <property type="entry name" value="LURP1-related"/>
    <property type="match status" value="1"/>
</dbReference>
<comment type="caution">
    <text evidence="2">The sequence shown here is derived from an EMBL/GenBank/DDBJ whole genome shotgun (WGS) entry which is preliminary data.</text>
</comment>
<sequence>MTDLFTASSFRVEQPRRGPFARTRYKILTEDGTLLAQAAEPQEGNRLEHLKKVFPGKSELDARVVDVTDPGGEPLLVIAKRAGRMLTTLHDADGETLGTVNTERIARRYLLRDPGGTKVGEIAGDVARRNFTVTDTSGTAVAHVRKKFAGIATHLLTTADKYTVEINDPVPEPLRTFAVLTAIVMDMTLHESKDLT</sequence>
<dbReference type="Proteomes" id="UP000572680">
    <property type="component" value="Unassembled WGS sequence"/>
</dbReference>
<keyword evidence="3" id="KW-1185">Reference proteome</keyword>
<dbReference type="SUPFAM" id="SSF54518">
    <property type="entry name" value="Tubby C-terminal domain-like"/>
    <property type="match status" value="1"/>
</dbReference>
<accession>A0A7W3LWY2</accession>
<dbReference type="Pfam" id="PF04525">
    <property type="entry name" value="LOR"/>
    <property type="match status" value="1"/>
</dbReference>
<reference evidence="2 3" key="1">
    <citation type="submission" date="2020-08" db="EMBL/GenBank/DDBJ databases">
        <title>Genomic Encyclopedia of Type Strains, Phase IV (KMG-IV): sequencing the most valuable type-strain genomes for metagenomic binning, comparative biology and taxonomic classification.</title>
        <authorList>
            <person name="Goeker M."/>
        </authorList>
    </citation>
    <scope>NUCLEOTIDE SEQUENCE [LARGE SCALE GENOMIC DNA]</scope>
    <source>
        <strain evidence="2 3">DSM 44197</strain>
    </source>
</reference>
<comment type="similarity">
    <text evidence="1">Belongs to the LOR family.</text>
</comment>
<evidence type="ECO:0000313" key="3">
    <source>
        <dbReference type="Proteomes" id="UP000572680"/>
    </source>
</evidence>